<dbReference type="NCBIfam" id="TIGR02996">
    <property type="entry name" value="rpt_mate_G_obs"/>
    <property type="match status" value="1"/>
</dbReference>
<dbReference type="InterPro" id="IPR032675">
    <property type="entry name" value="LRR_dom_sf"/>
</dbReference>
<dbReference type="EMBL" id="RAWG01000137">
    <property type="protein sequence ID" value="RKH40249.1"/>
    <property type="molecule type" value="Genomic_DNA"/>
</dbReference>
<dbReference type="Gene3D" id="3.80.10.10">
    <property type="entry name" value="Ribonuclease Inhibitor"/>
    <property type="match status" value="1"/>
</dbReference>
<dbReference type="AlphaFoldDB" id="A0A3A8N9N7"/>
<dbReference type="InterPro" id="IPR036930">
    <property type="entry name" value="WGR_dom_sf"/>
</dbReference>
<dbReference type="Proteomes" id="UP000273405">
    <property type="component" value="Unassembled WGS sequence"/>
</dbReference>
<comment type="caution">
    <text evidence="3">The sequence shown here is derived from an EMBL/GenBank/DDBJ whole genome shotgun (WGS) entry which is preliminary data.</text>
</comment>
<proteinExistence type="predicted"/>
<name>A0A3A8N9N7_9BACT</name>
<dbReference type="RefSeq" id="WP_120627122.1">
    <property type="nucleotide sequence ID" value="NZ_RAWG01000137.1"/>
</dbReference>
<dbReference type="CDD" id="cd07996">
    <property type="entry name" value="WGR_MMR_like"/>
    <property type="match status" value="1"/>
</dbReference>
<keyword evidence="4" id="KW-1185">Reference proteome</keyword>
<dbReference type="SUPFAM" id="SSF142921">
    <property type="entry name" value="WGR domain-like"/>
    <property type="match status" value="1"/>
</dbReference>
<dbReference type="OrthoDB" id="9781345at2"/>
<dbReference type="InterPro" id="IPR014338">
    <property type="entry name" value="CHP02996_rpt-companion-dom"/>
</dbReference>
<evidence type="ECO:0000313" key="3">
    <source>
        <dbReference type="EMBL" id="RKH40249.1"/>
    </source>
</evidence>
<reference evidence="4" key="1">
    <citation type="submission" date="2018-09" db="EMBL/GenBank/DDBJ databases">
        <authorList>
            <person name="Livingstone P.G."/>
            <person name="Whitworth D.E."/>
        </authorList>
    </citation>
    <scope>NUCLEOTIDE SEQUENCE [LARGE SCALE GENOMIC DNA]</scope>
    <source>
        <strain evidence="4">CA040B</strain>
    </source>
</reference>
<dbReference type="InterPro" id="IPR049809">
    <property type="entry name" value="YehF/YfeS-like_WGR"/>
</dbReference>
<dbReference type="Gene3D" id="2.20.140.10">
    <property type="entry name" value="WGR domain"/>
    <property type="match status" value="1"/>
</dbReference>
<dbReference type="Pfam" id="PF05406">
    <property type="entry name" value="WGR"/>
    <property type="match status" value="1"/>
</dbReference>
<dbReference type="InterPro" id="IPR008893">
    <property type="entry name" value="WGR_domain"/>
</dbReference>
<feature type="domain" description="WGR" evidence="2">
    <location>
        <begin position="1"/>
        <end position="78"/>
    </location>
</feature>
<organism evidence="3 4">
    <name type="scientific">Corallococcus sicarius</name>
    <dbReference type="NCBI Taxonomy" id="2316726"/>
    <lineage>
        <taxon>Bacteria</taxon>
        <taxon>Pseudomonadati</taxon>
        <taxon>Myxococcota</taxon>
        <taxon>Myxococcia</taxon>
        <taxon>Myxococcales</taxon>
        <taxon>Cystobacterineae</taxon>
        <taxon>Myxococcaceae</taxon>
        <taxon>Corallococcus</taxon>
    </lineage>
</organism>
<accession>A0A3A8N9N7</accession>
<gene>
    <name evidence="3" type="ORF">D7X12_21350</name>
</gene>
<dbReference type="SMART" id="SM00773">
    <property type="entry name" value="WGR"/>
    <property type="match status" value="1"/>
</dbReference>
<evidence type="ECO:0000313" key="4">
    <source>
        <dbReference type="Proteomes" id="UP000273405"/>
    </source>
</evidence>
<protein>
    <submittedName>
        <fullName evidence="3">WGR domain-containing protein</fullName>
    </submittedName>
</protein>
<sequence>MPRYEFTEGSSSKFWEITLEGTTLTKRWGRIGSDGQEKLEEFDSKAEAKKAYEAQIHEKERKGYTLAEGSGGGDDGGEATAESAVNPDLEAAILAAPDDVKGYLAYAEWLKGEGDPRAELILLQHSALDAPADQSAKVRKQVAKYIEAHAGELLGDDLQEAVSDETLKLEWHLGFIREARVGQVDYDSTADVPEVLGKLLAHPSACFLRSLTIGMACFDGENEYHDTLEVLGKAKPSKALRHLFIGDFEYPDDTEISWTHVGDLQPLYRVFPELRELRVRGGEIELGKIDLPELRAFTVETGGLPLGAVKSIVKAKWPKLEALEVWFGSDNYGAEGGVKDLKPLLDGEGVPNLRKLGLRNAEFTDELCEVLPKAKVLAQLQELDLSMGTMSDAGAHILATNPTVFRRLKTLDVSENFLTKEGQKLVATAAQSVISGKQRTPYDEDARYAAVGE</sequence>
<feature type="region of interest" description="Disordered" evidence="1">
    <location>
        <begin position="61"/>
        <end position="81"/>
    </location>
</feature>
<dbReference type="SUPFAM" id="SSF52047">
    <property type="entry name" value="RNI-like"/>
    <property type="match status" value="1"/>
</dbReference>
<evidence type="ECO:0000256" key="1">
    <source>
        <dbReference type="SAM" id="MobiDB-lite"/>
    </source>
</evidence>
<dbReference type="PROSITE" id="PS51977">
    <property type="entry name" value="WGR"/>
    <property type="match status" value="1"/>
</dbReference>
<evidence type="ECO:0000259" key="2">
    <source>
        <dbReference type="PROSITE" id="PS51977"/>
    </source>
</evidence>